<reference evidence="1" key="1">
    <citation type="submission" date="2018-11" db="EMBL/GenBank/DDBJ databases">
        <title>The sequence and de novo assembly of Larimichthys crocea genome using PacBio and Hi-C technologies.</title>
        <authorList>
            <person name="Xu P."/>
            <person name="Chen B."/>
            <person name="Zhou Z."/>
            <person name="Ke Q."/>
            <person name="Wu Y."/>
            <person name="Bai H."/>
            <person name="Pu F."/>
        </authorList>
    </citation>
    <scope>NUCLEOTIDE SEQUENCE</scope>
    <source>
        <tissue evidence="1">Muscle</tissue>
    </source>
</reference>
<evidence type="ECO:0000313" key="1">
    <source>
        <dbReference type="EMBL" id="TMS15211.1"/>
    </source>
</evidence>
<organism evidence="1 2">
    <name type="scientific">Larimichthys crocea</name>
    <name type="common">Large yellow croaker</name>
    <name type="synonym">Pseudosciaena crocea</name>
    <dbReference type="NCBI Taxonomy" id="215358"/>
    <lineage>
        <taxon>Eukaryota</taxon>
        <taxon>Metazoa</taxon>
        <taxon>Chordata</taxon>
        <taxon>Craniata</taxon>
        <taxon>Vertebrata</taxon>
        <taxon>Euteleostomi</taxon>
        <taxon>Actinopterygii</taxon>
        <taxon>Neopterygii</taxon>
        <taxon>Teleostei</taxon>
        <taxon>Neoteleostei</taxon>
        <taxon>Acanthomorphata</taxon>
        <taxon>Eupercaria</taxon>
        <taxon>Sciaenidae</taxon>
        <taxon>Larimichthys</taxon>
    </lineage>
</organism>
<evidence type="ECO:0000313" key="2">
    <source>
        <dbReference type="Proteomes" id="UP000793456"/>
    </source>
</evidence>
<name>A0ACD3R8A6_LARCR</name>
<keyword evidence="2" id="KW-1185">Reference proteome</keyword>
<proteinExistence type="predicted"/>
<dbReference type="EMBL" id="CM011682">
    <property type="protein sequence ID" value="TMS15211.1"/>
    <property type="molecule type" value="Genomic_DNA"/>
</dbReference>
<sequence length="63" mass="6967">METSSNVSNGAKPAYEEKEAALSPEDLSEMLAAGTREVHEKAENTQFVKDFLRGRIRKEALQG</sequence>
<dbReference type="Proteomes" id="UP000793456">
    <property type="component" value="Chromosome IX"/>
</dbReference>
<accession>A0ACD3R8A6</accession>
<gene>
    <name evidence="1" type="ORF">E3U43_021673</name>
</gene>
<protein>
    <submittedName>
        <fullName evidence="1">Uncharacterized protein</fullName>
    </submittedName>
</protein>
<comment type="caution">
    <text evidence="1">The sequence shown here is derived from an EMBL/GenBank/DDBJ whole genome shotgun (WGS) entry which is preliminary data.</text>
</comment>